<dbReference type="AlphaFoldDB" id="A4BPJ6"/>
<keyword evidence="2" id="KW-1185">Reference proteome</keyword>
<name>A4BPJ6_9GAMM</name>
<evidence type="ECO:0000313" key="2">
    <source>
        <dbReference type="Proteomes" id="UP000003374"/>
    </source>
</evidence>
<dbReference type="Proteomes" id="UP000003374">
    <property type="component" value="Unassembled WGS sequence"/>
</dbReference>
<sequence>MARARMVEVDYYSFRQLFREAVACGGRVEKRDTQRWNAYVKQHKINEVGATTIARTRFDAPTPVIIDLGRERDGLYFYSDLEEGCLRLVFED</sequence>
<dbReference type="HOGENOM" id="CLU_2410249_0_0_6"/>
<evidence type="ECO:0000313" key="1">
    <source>
        <dbReference type="EMBL" id="EAR22497.1"/>
    </source>
</evidence>
<comment type="caution">
    <text evidence="1">The sequence shown here is derived from an EMBL/GenBank/DDBJ whole genome shotgun (WGS) entry which is preliminary data.</text>
</comment>
<proteinExistence type="predicted"/>
<dbReference type="STRING" id="314278.NB231_12194"/>
<dbReference type="EMBL" id="AAOF01000003">
    <property type="protein sequence ID" value="EAR22497.1"/>
    <property type="molecule type" value="Genomic_DNA"/>
</dbReference>
<organism evidence="1 2">
    <name type="scientific">Nitrococcus mobilis Nb-231</name>
    <dbReference type="NCBI Taxonomy" id="314278"/>
    <lineage>
        <taxon>Bacteria</taxon>
        <taxon>Pseudomonadati</taxon>
        <taxon>Pseudomonadota</taxon>
        <taxon>Gammaproteobacteria</taxon>
        <taxon>Chromatiales</taxon>
        <taxon>Ectothiorhodospiraceae</taxon>
        <taxon>Nitrococcus</taxon>
    </lineage>
</organism>
<reference evidence="1 2" key="1">
    <citation type="submission" date="2006-02" db="EMBL/GenBank/DDBJ databases">
        <authorList>
            <person name="Waterbury J."/>
            <person name="Ferriera S."/>
            <person name="Johnson J."/>
            <person name="Kravitz S."/>
            <person name="Halpern A."/>
            <person name="Remington K."/>
            <person name="Beeson K."/>
            <person name="Tran B."/>
            <person name="Rogers Y.-H."/>
            <person name="Friedman R."/>
            <person name="Venter J.C."/>
        </authorList>
    </citation>
    <scope>NUCLEOTIDE SEQUENCE [LARGE SCALE GENOMIC DNA]</scope>
    <source>
        <strain evidence="1 2">Nb-231</strain>
    </source>
</reference>
<accession>A4BPJ6</accession>
<protein>
    <submittedName>
        <fullName evidence="1">Uncharacterized protein</fullName>
    </submittedName>
</protein>
<gene>
    <name evidence="1" type="ORF">NB231_12194</name>
</gene>